<reference evidence="1 2" key="1">
    <citation type="submission" date="2021-06" db="EMBL/GenBank/DDBJ databases">
        <authorList>
            <person name="Kallberg Y."/>
            <person name="Tangrot J."/>
            <person name="Rosling A."/>
        </authorList>
    </citation>
    <scope>NUCLEOTIDE SEQUENCE [LARGE SCALE GENOMIC DNA]</scope>
    <source>
        <strain evidence="1 2">120-4 pot B 10/14</strain>
    </source>
</reference>
<proteinExistence type="predicted"/>
<dbReference type="EMBL" id="CAJVQB010018410">
    <property type="protein sequence ID" value="CAG8787517.1"/>
    <property type="molecule type" value="Genomic_DNA"/>
</dbReference>
<dbReference type="Proteomes" id="UP000789901">
    <property type="component" value="Unassembled WGS sequence"/>
</dbReference>
<feature type="non-terminal residue" evidence="1">
    <location>
        <position position="89"/>
    </location>
</feature>
<gene>
    <name evidence="1" type="ORF">GMARGA_LOCUS20693</name>
</gene>
<evidence type="ECO:0000313" key="2">
    <source>
        <dbReference type="Proteomes" id="UP000789901"/>
    </source>
</evidence>
<name>A0ABN7VMW5_GIGMA</name>
<organism evidence="1 2">
    <name type="scientific">Gigaspora margarita</name>
    <dbReference type="NCBI Taxonomy" id="4874"/>
    <lineage>
        <taxon>Eukaryota</taxon>
        <taxon>Fungi</taxon>
        <taxon>Fungi incertae sedis</taxon>
        <taxon>Mucoromycota</taxon>
        <taxon>Glomeromycotina</taxon>
        <taxon>Glomeromycetes</taxon>
        <taxon>Diversisporales</taxon>
        <taxon>Gigasporaceae</taxon>
        <taxon>Gigaspora</taxon>
    </lineage>
</organism>
<comment type="caution">
    <text evidence="1">The sequence shown here is derived from an EMBL/GenBank/DDBJ whole genome shotgun (WGS) entry which is preliminary data.</text>
</comment>
<accession>A0ABN7VMW5</accession>
<protein>
    <submittedName>
        <fullName evidence="1">39980_t:CDS:1</fullName>
    </submittedName>
</protein>
<keyword evidence="2" id="KW-1185">Reference proteome</keyword>
<evidence type="ECO:0000313" key="1">
    <source>
        <dbReference type="EMBL" id="CAG8787517.1"/>
    </source>
</evidence>
<sequence length="89" mass="10542">MKNKRRKPNNPRVIKPQTQFQATWSQLKLIKGATKKGRKPIWFEHLESIVLQDSTTRKIKDDFYTSTDLRGLTIPNLQHLVADKRIKDW</sequence>